<gene>
    <name evidence="1" type="ORF">SNAT2548_LOCUS9289</name>
</gene>
<accession>A0A812KI36</accession>
<organism evidence="1 2">
    <name type="scientific">Symbiodinium natans</name>
    <dbReference type="NCBI Taxonomy" id="878477"/>
    <lineage>
        <taxon>Eukaryota</taxon>
        <taxon>Sar</taxon>
        <taxon>Alveolata</taxon>
        <taxon>Dinophyceae</taxon>
        <taxon>Suessiales</taxon>
        <taxon>Symbiodiniaceae</taxon>
        <taxon>Symbiodinium</taxon>
    </lineage>
</organism>
<protein>
    <submittedName>
        <fullName evidence="1">Uncharacterized protein</fullName>
    </submittedName>
</protein>
<name>A0A812KI36_9DINO</name>
<dbReference type="Proteomes" id="UP000604046">
    <property type="component" value="Unassembled WGS sequence"/>
</dbReference>
<proteinExistence type="predicted"/>
<dbReference type="EMBL" id="CAJNDS010000713">
    <property type="protein sequence ID" value="CAE7229846.1"/>
    <property type="molecule type" value="Genomic_DNA"/>
</dbReference>
<evidence type="ECO:0000313" key="1">
    <source>
        <dbReference type="EMBL" id="CAE7229846.1"/>
    </source>
</evidence>
<evidence type="ECO:0000313" key="2">
    <source>
        <dbReference type="Proteomes" id="UP000604046"/>
    </source>
</evidence>
<keyword evidence="2" id="KW-1185">Reference proteome</keyword>
<comment type="caution">
    <text evidence="1">The sequence shown here is derived from an EMBL/GenBank/DDBJ whole genome shotgun (WGS) entry which is preliminary data.</text>
</comment>
<dbReference type="AlphaFoldDB" id="A0A812KI36"/>
<reference evidence="1" key="1">
    <citation type="submission" date="2021-02" db="EMBL/GenBank/DDBJ databases">
        <authorList>
            <person name="Dougan E. K."/>
            <person name="Rhodes N."/>
            <person name="Thang M."/>
            <person name="Chan C."/>
        </authorList>
    </citation>
    <scope>NUCLEOTIDE SEQUENCE</scope>
</reference>
<sequence length="165" mass="18184">MGPLDSASAEKIGQLLPLMPSSQPALSAEDDGMPSCDGMCSSFTGPWAPSVAPNFQMRTDNEPDISEVEADWYRHDSKSPRLSMGNYSLPDESSPPLPPNGLMHQVYERRLEHFLKNVQAHSGKLRKCVAGRREKAGMVDEDTMSSTGWFNRARTGVQGFVRQIS</sequence>